<dbReference type="InterPro" id="IPR051532">
    <property type="entry name" value="Ester_Hydrolysis_Enzymes"/>
</dbReference>
<protein>
    <recommendedName>
        <fullName evidence="1">SGNH hydrolase-type esterase domain-containing protein</fullName>
    </recommendedName>
</protein>
<evidence type="ECO:0000259" key="1">
    <source>
        <dbReference type="Pfam" id="PF13472"/>
    </source>
</evidence>
<sequence length="202" mass="22713">MEIGVKDLRICFIGDSFVNGTGDPACLGWTGRVCAAAMSQGHEVTYYNLGIRRQTSLEIARRWRDESEARLPHGCDGRIVFSFGVNDTVLENGRPRLAPLESLRYARETLRAARELRPTLMVGPPPMPDDEQNQRIASLSQHLALLCQELAIPYLDIFTPLLQIEEWREEALANDGAHPRAAGYSALAHLVQDWPAWRSWFA</sequence>
<organism evidence="2 3">
    <name type="scientific">Dictyobacter halimunensis</name>
    <dbReference type="NCBI Taxonomy" id="3026934"/>
    <lineage>
        <taxon>Bacteria</taxon>
        <taxon>Bacillati</taxon>
        <taxon>Chloroflexota</taxon>
        <taxon>Ktedonobacteria</taxon>
        <taxon>Ktedonobacterales</taxon>
        <taxon>Dictyobacteraceae</taxon>
        <taxon>Dictyobacter</taxon>
    </lineage>
</organism>
<feature type="domain" description="SGNH hydrolase-type esterase" evidence="1">
    <location>
        <begin position="12"/>
        <end position="185"/>
    </location>
</feature>
<dbReference type="Gene3D" id="3.40.50.1110">
    <property type="entry name" value="SGNH hydrolase"/>
    <property type="match status" value="1"/>
</dbReference>
<keyword evidence="3" id="KW-1185">Reference proteome</keyword>
<dbReference type="SUPFAM" id="SSF52266">
    <property type="entry name" value="SGNH hydrolase"/>
    <property type="match status" value="1"/>
</dbReference>
<dbReference type="EMBL" id="BSRI01000002">
    <property type="protein sequence ID" value="GLV60434.1"/>
    <property type="molecule type" value="Genomic_DNA"/>
</dbReference>
<dbReference type="Proteomes" id="UP001344906">
    <property type="component" value="Unassembled WGS sequence"/>
</dbReference>
<dbReference type="Pfam" id="PF13472">
    <property type="entry name" value="Lipase_GDSL_2"/>
    <property type="match status" value="1"/>
</dbReference>
<gene>
    <name evidence="2" type="ORF">KDH_72530</name>
</gene>
<evidence type="ECO:0000313" key="2">
    <source>
        <dbReference type="EMBL" id="GLV60434.1"/>
    </source>
</evidence>
<evidence type="ECO:0000313" key="3">
    <source>
        <dbReference type="Proteomes" id="UP001344906"/>
    </source>
</evidence>
<dbReference type="InterPro" id="IPR036514">
    <property type="entry name" value="SGNH_hydro_sf"/>
</dbReference>
<name>A0ABQ6G1N3_9CHLR</name>
<accession>A0ABQ6G1N3</accession>
<dbReference type="InterPro" id="IPR013830">
    <property type="entry name" value="SGNH_hydro"/>
</dbReference>
<comment type="caution">
    <text evidence="2">The sequence shown here is derived from an EMBL/GenBank/DDBJ whole genome shotgun (WGS) entry which is preliminary data.</text>
</comment>
<proteinExistence type="predicted"/>
<reference evidence="2 3" key="1">
    <citation type="submission" date="2023-02" db="EMBL/GenBank/DDBJ databases">
        <title>Dictyobacter halimunensis sp. nov., a new member of the class Ktedonobacteria from forest soil in a geothermal area.</title>
        <authorList>
            <person name="Rachmania M.K."/>
            <person name="Ningsih F."/>
            <person name="Sakai Y."/>
            <person name="Yabe S."/>
            <person name="Yokota A."/>
            <person name="Sjamsuridzal W."/>
        </authorList>
    </citation>
    <scope>NUCLEOTIDE SEQUENCE [LARGE SCALE GENOMIC DNA]</scope>
    <source>
        <strain evidence="2 3">S3.2.2.5</strain>
    </source>
</reference>
<dbReference type="PANTHER" id="PTHR30383">
    <property type="entry name" value="THIOESTERASE 1/PROTEASE 1/LYSOPHOSPHOLIPASE L1"/>
    <property type="match status" value="1"/>
</dbReference>